<evidence type="ECO:0000256" key="1">
    <source>
        <dbReference type="SAM" id="SignalP"/>
    </source>
</evidence>
<dbReference type="Pfam" id="PF12079">
    <property type="entry name" value="DUF3558"/>
    <property type="match status" value="1"/>
</dbReference>
<name>A0A5R8NLB6_9NOCA</name>
<feature type="signal peptide" evidence="1">
    <location>
        <begin position="1"/>
        <end position="20"/>
    </location>
</feature>
<protein>
    <submittedName>
        <fullName evidence="2">DUF3558 domain-containing protein</fullName>
    </submittedName>
</protein>
<feature type="chain" id="PRO_5024283637" evidence="1">
    <location>
        <begin position="21"/>
        <end position="180"/>
    </location>
</feature>
<comment type="caution">
    <text evidence="2">The sequence shown here is derived from an EMBL/GenBank/DDBJ whole genome shotgun (WGS) entry which is preliminary data.</text>
</comment>
<dbReference type="Proteomes" id="UP000306378">
    <property type="component" value="Unassembled WGS sequence"/>
</dbReference>
<dbReference type="InterPro" id="IPR024520">
    <property type="entry name" value="DUF3558"/>
</dbReference>
<gene>
    <name evidence="2" type="ORF">FEK34_21990</name>
</gene>
<dbReference type="AlphaFoldDB" id="A0A5R8NLB6"/>
<dbReference type="RefSeq" id="WP_138450486.1">
    <property type="nucleotide sequence ID" value="NZ_VBUT01000008.1"/>
</dbReference>
<keyword evidence="1" id="KW-0732">Signal</keyword>
<evidence type="ECO:0000313" key="2">
    <source>
        <dbReference type="EMBL" id="TLF75397.1"/>
    </source>
</evidence>
<sequence length="180" mass="19054">MARRIMMMLLAGAVVPGVVACGGSTEGSPTAEGSATSASAAPVELWDPCTGIPEDVIAAVELVPETKESGIGGVDQTGWEICRWRNRVYSMTVFSTDRPVAEFESKPGNVEFQDVTVAGRAGRQFKVEGASKDLLCDVLFPAKQGVVQLRVSKLMSVDNPEDPCAILDRVGASIVPVFPQ</sequence>
<proteinExistence type="predicted"/>
<accession>A0A5R8NLB6</accession>
<reference evidence="2 3" key="1">
    <citation type="submission" date="2019-05" db="EMBL/GenBank/DDBJ databases">
        <title>Genomes sequences of two Nocardia cyriacigeorgica environmental isolates, type strains Nocardia asteroides ATCC 19247 and Nocardia cyriacigeorgica DSM 44484.</title>
        <authorList>
            <person name="Vautrin F."/>
            <person name="Bergeron E."/>
            <person name="Dubost A."/>
            <person name="Abrouk D."/>
            <person name="Rodriguez Nava V."/>
            <person name="Pujic P."/>
        </authorList>
    </citation>
    <scope>NUCLEOTIDE SEQUENCE [LARGE SCALE GENOMIC DNA]</scope>
    <source>
        <strain evidence="2 3">EML 446</strain>
    </source>
</reference>
<evidence type="ECO:0000313" key="3">
    <source>
        <dbReference type="Proteomes" id="UP000306378"/>
    </source>
</evidence>
<dbReference type="EMBL" id="VBUT01000008">
    <property type="protein sequence ID" value="TLF75397.1"/>
    <property type="molecule type" value="Genomic_DNA"/>
</dbReference>
<dbReference type="PROSITE" id="PS51257">
    <property type="entry name" value="PROKAR_LIPOPROTEIN"/>
    <property type="match status" value="1"/>
</dbReference>
<organism evidence="2 3">
    <name type="scientific">Nocardia cyriacigeorgica</name>
    <dbReference type="NCBI Taxonomy" id="135487"/>
    <lineage>
        <taxon>Bacteria</taxon>
        <taxon>Bacillati</taxon>
        <taxon>Actinomycetota</taxon>
        <taxon>Actinomycetes</taxon>
        <taxon>Mycobacteriales</taxon>
        <taxon>Nocardiaceae</taxon>
        <taxon>Nocardia</taxon>
    </lineage>
</organism>